<sequence>RQRILEELQAFNIGDLSLTPRIPEDEQSAGSLMLCALHGTAPAFALRPSDPTILASMTDSVGETLAGSFAASTRDKDDGHMKKWRNVCQFFHTPALRTDVNANSGIDANGHVTECKNDFFGIFFAPTPSFLPFQSHSPRNGARAMRALYLAALDAGLTPALASTSPLFGPTFGAEFSHWEVETYFEIMMRFGANVSVEDLKDYSIHSFRIFVACALLAANVPRQTIKRLLRWRGDLSLEIYARLNDGEWATHVASTYTAHIDSTIAARLAALGTLDLEHAALRLQTFGAAA</sequence>
<accession>A0A0M0LRH9</accession>
<dbReference type="GO" id="GO:0003677">
    <property type="term" value="F:DNA binding"/>
    <property type="evidence" value="ECO:0007669"/>
    <property type="project" value="InterPro"/>
</dbReference>
<name>A0A0M0LRH9_9EUKA</name>
<dbReference type="Proteomes" id="UP000037460">
    <property type="component" value="Unassembled WGS sequence"/>
</dbReference>
<dbReference type="AlphaFoldDB" id="A0A0M0LRH9"/>
<dbReference type="InterPro" id="IPR013762">
    <property type="entry name" value="Integrase-like_cat_sf"/>
</dbReference>
<reference evidence="3" key="1">
    <citation type="journal article" date="2015" name="PLoS Genet.">
        <title>Genome Sequence and Transcriptome Analyses of Chrysochromulina tobin: Metabolic Tools for Enhanced Algal Fitness in the Prominent Order Prymnesiales (Haptophyceae).</title>
        <authorList>
            <person name="Hovde B.T."/>
            <person name="Deodato C.R."/>
            <person name="Hunsperger H.M."/>
            <person name="Ryken S.A."/>
            <person name="Yost W."/>
            <person name="Jha R.K."/>
            <person name="Patterson J."/>
            <person name="Monnat R.J. Jr."/>
            <person name="Barlow S.B."/>
            <person name="Starkenburg S.R."/>
            <person name="Cattolico R.A."/>
        </authorList>
    </citation>
    <scope>NUCLEOTIDE SEQUENCE</scope>
    <source>
        <strain evidence="3">CCMP291</strain>
    </source>
</reference>
<dbReference type="GO" id="GO:0006310">
    <property type="term" value="P:DNA recombination"/>
    <property type="evidence" value="ECO:0007669"/>
    <property type="project" value="UniProtKB-KW"/>
</dbReference>
<feature type="non-terminal residue" evidence="2">
    <location>
        <position position="1"/>
    </location>
</feature>
<protein>
    <recommendedName>
        <fullName evidence="4">Integrase</fullName>
    </recommendedName>
</protein>
<evidence type="ECO:0008006" key="4">
    <source>
        <dbReference type="Google" id="ProtNLM"/>
    </source>
</evidence>
<evidence type="ECO:0000256" key="1">
    <source>
        <dbReference type="ARBA" id="ARBA00023172"/>
    </source>
</evidence>
<dbReference type="GO" id="GO:0015074">
    <property type="term" value="P:DNA integration"/>
    <property type="evidence" value="ECO:0007669"/>
    <property type="project" value="InterPro"/>
</dbReference>
<comment type="caution">
    <text evidence="2">The sequence shown here is derived from an EMBL/GenBank/DDBJ whole genome shotgun (WGS) entry which is preliminary data.</text>
</comment>
<dbReference type="SUPFAM" id="SSF56349">
    <property type="entry name" value="DNA breaking-rejoining enzymes"/>
    <property type="match status" value="1"/>
</dbReference>
<keyword evidence="1" id="KW-0233">DNA recombination</keyword>
<evidence type="ECO:0000313" key="2">
    <source>
        <dbReference type="EMBL" id="KOO53591.1"/>
    </source>
</evidence>
<dbReference type="InterPro" id="IPR011010">
    <property type="entry name" value="DNA_brk_join_enz"/>
</dbReference>
<organism evidence="2 3">
    <name type="scientific">Chrysochromulina tobinii</name>
    <dbReference type="NCBI Taxonomy" id="1460289"/>
    <lineage>
        <taxon>Eukaryota</taxon>
        <taxon>Haptista</taxon>
        <taxon>Haptophyta</taxon>
        <taxon>Prymnesiophyceae</taxon>
        <taxon>Prymnesiales</taxon>
        <taxon>Chrysochromulinaceae</taxon>
        <taxon>Chrysochromulina</taxon>
    </lineage>
</organism>
<dbReference type="Gene3D" id="1.10.443.10">
    <property type="entry name" value="Intergrase catalytic core"/>
    <property type="match status" value="1"/>
</dbReference>
<keyword evidence="3" id="KW-1185">Reference proteome</keyword>
<gene>
    <name evidence="2" type="ORF">Ctob_016135</name>
</gene>
<evidence type="ECO:0000313" key="3">
    <source>
        <dbReference type="Proteomes" id="UP000037460"/>
    </source>
</evidence>
<dbReference type="EMBL" id="JWZX01000166">
    <property type="protein sequence ID" value="KOO53591.1"/>
    <property type="molecule type" value="Genomic_DNA"/>
</dbReference>
<proteinExistence type="predicted"/>